<dbReference type="InterPro" id="IPR003353">
    <property type="entry name" value="PTS_IIB_fruc"/>
</dbReference>
<dbReference type="PROSITE" id="PS51104">
    <property type="entry name" value="PTS_EIIC_TYPE_2"/>
    <property type="match status" value="1"/>
</dbReference>
<feature type="domain" description="PTS EIIB type-2" evidence="13">
    <location>
        <begin position="1"/>
        <end position="103"/>
    </location>
</feature>
<accession>A0ABP2MP71</accession>
<feature type="transmembrane region" description="Helical" evidence="12">
    <location>
        <begin position="349"/>
        <end position="369"/>
    </location>
</feature>
<keyword evidence="6" id="KW-0808">Transferase</keyword>
<dbReference type="EMBL" id="ADGH01000016">
    <property type="protein sequence ID" value="EHG23982.1"/>
    <property type="molecule type" value="Genomic_DNA"/>
</dbReference>
<organism evidence="15 16">
    <name type="scientific">Selenomonas noxia F0398</name>
    <dbReference type="NCBI Taxonomy" id="702437"/>
    <lineage>
        <taxon>Bacteria</taxon>
        <taxon>Bacillati</taxon>
        <taxon>Bacillota</taxon>
        <taxon>Negativicutes</taxon>
        <taxon>Selenomonadales</taxon>
        <taxon>Selenomonadaceae</taxon>
        <taxon>Selenomonas</taxon>
    </lineage>
</organism>
<keyword evidence="10 12" id="KW-1133">Transmembrane helix</keyword>
<evidence type="ECO:0000256" key="9">
    <source>
        <dbReference type="ARBA" id="ARBA00022777"/>
    </source>
</evidence>
<name>A0ABP2MP71_9FIRM</name>
<keyword evidence="16" id="KW-1185">Reference proteome</keyword>
<evidence type="ECO:0008006" key="17">
    <source>
        <dbReference type="Google" id="ProtNLM"/>
    </source>
</evidence>
<gene>
    <name evidence="15" type="ORF">HMPREF9432_01656</name>
</gene>
<dbReference type="RefSeq" id="WP_006696872.1">
    <property type="nucleotide sequence ID" value="NZ_JH376860.1"/>
</dbReference>
<keyword evidence="2" id="KW-0813">Transport</keyword>
<evidence type="ECO:0000256" key="2">
    <source>
        <dbReference type="ARBA" id="ARBA00022448"/>
    </source>
</evidence>
<feature type="domain" description="PTS EIIC type-2" evidence="14">
    <location>
        <begin position="137"/>
        <end position="469"/>
    </location>
</feature>
<evidence type="ECO:0000256" key="6">
    <source>
        <dbReference type="ARBA" id="ARBA00022679"/>
    </source>
</evidence>
<dbReference type="NCBIfam" id="TIGR00829">
    <property type="entry name" value="FRU"/>
    <property type="match status" value="1"/>
</dbReference>
<dbReference type="InterPro" id="IPR003352">
    <property type="entry name" value="PTS_EIIC"/>
</dbReference>
<dbReference type="InterPro" id="IPR013014">
    <property type="entry name" value="PTS_EIIC_2"/>
</dbReference>
<dbReference type="InterPro" id="IPR006327">
    <property type="entry name" value="PTS_IIC_fruc"/>
</dbReference>
<dbReference type="InterPro" id="IPR013011">
    <property type="entry name" value="PTS_EIIB_2"/>
</dbReference>
<evidence type="ECO:0000259" key="13">
    <source>
        <dbReference type="PROSITE" id="PS51099"/>
    </source>
</evidence>
<evidence type="ECO:0000256" key="7">
    <source>
        <dbReference type="ARBA" id="ARBA00022683"/>
    </source>
</evidence>
<evidence type="ECO:0000256" key="1">
    <source>
        <dbReference type="ARBA" id="ARBA00004429"/>
    </source>
</evidence>
<dbReference type="PANTHER" id="PTHR30505:SF0">
    <property type="entry name" value="FRUCTOSE-LIKE PTS SYSTEM EIIBC COMPONENT-RELATED"/>
    <property type="match status" value="1"/>
</dbReference>
<keyword evidence="8 12" id="KW-0812">Transmembrane</keyword>
<keyword evidence="3" id="KW-1003">Cell membrane</keyword>
<dbReference type="NCBIfam" id="TIGR01427">
    <property type="entry name" value="PTS_IIC_fructo"/>
    <property type="match status" value="1"/>
</dbReference>
<evidence type="ECO:0000256" key="4">
    <source>
        <dbReference type="ARBA" id="ARBA00022553"/>
    </source>
</evidence>
<feature type="transmembrane region" description="Helical" evidence="12">
    <location>
        <begin position="268"/>
        <end position="288"/>
    </location>
</feature>
<evidence type="ECO:0000313" key="15">
    <source>
        <dbReference type="EMBL" id="EHG23982.1"/>
    </source>
</evidence>
<evidence type="ECO:0000259" key="14">
    <source>
        <dbReference type="PROSITE" id="PS51104"/>
    </source>
</evidence>
<dbReference type="InterPro" id="IPR003501">
    <property type="entry name" value="PTS_EIIB_2/3"/>
</dbReference>
<dbReference type="CDD" id="cd05569">
    <property type="entry name" value="PTS_IIB_fructose"/>
    <property type="match status" value="1"/>
</dbReference>
<keyword evidence="4" id="KW-0597">Phosphoprotein</keyword>
<feature type="transmembrane region" description="Helical" evidence="12">
    <location>
        <begin position="147"/>
        <end position="166"/>
    </location>
</feature>
<feature type="transmembrane region" description="Helical" evidence="12">
    <location>
        <begin position="447"/>
        <end position="466"/>
    </location>
</feature>
<dbReference type="InterPro" id="IPR036095">
    <property type="entry name" value="PTS_EIIB-like_sf"/>
</dbReference>
<feature type="transmembrane region" description="Helical" evidence="12">
    <location>
        <begin position="227"/>
        <end position="248"/>
    </location>
</feature>
<dbReference type="InterPro" id="IPR050864">
    <property type="entry name" value="Bacterial_PTS_Sugar_Transport"/>
</dbReference>
<feature type="transmembrane region" description="Helical" evidence="12">
    <location>
        <begin position="408"/>
        <end position="441"/>
    </location>
</feature>
<evidence type="ECO:0000313" key="16">
    <source>
        <dbReference type="Proteomes" id="UP000003175"/>
    </source>
</evidence>
<evidence type="ECO:0000256" key="5">
    <source>
        <dbReference type="ARBA" id="ARBA00022597"/>
    </source>
</evidence>
<feature type="transmembrane region" description="Helical" evidence="12">
    <location>
        <begin position="300"/>
        <end position="322"/>
    </location>
</feature>
<evidence type="ECO:0000256" key="8">
    <source>
        <dbReference type="ARBA" id="ARBA00022692"/>
    </source>
</evidence>
<proteinExistence type="predicted"/>
<comment type="caution">
    <text evidence="15">The sequence shown here is derived from an EMBL/GenBank/DDBJ whole genome shotgun (WGS) entry which is preliminary data.</text>
</comment>
<comment type="subcellular location">
    <subcellularLocation>
        <location evidence="1">Cell inner membrane</location>
        <topology evidence="1">Multi-pass membrane protein</topology>
    </subcellularLocation>
</comment>
<evidence type="ECO:0000256" key="3">
    <source>
        <dbReference type="ARBA" id="ARBA00022475"/>
    </source>
</evidence>
<dbReference type="SUPFAM" id="SSF52794">
    <property type="entry name" value="PTS system IIB component-like"/>
    <property type="match status" value="1"/>
</dbReference>
<dbReference type="Gene3D" id="3.40.50.2300">
    <property type="match status" value="1"/>
</dbReference>
<keyword evidence="5" id="KW-0762">Sugar transport</keyword>
<dbReference type="PANTHER" id="PTHR30505">
    <property type="entry name" value="FRUCTOSE-LIKE PERMEASE"/>
    <property type="match status" value="1"/>
</dbReference>
<sequence>MKIVGISACTAGIAHTYMAQEALEQECKKRGIDCKIETQGGMGIDNELSQEEIDAADVVILAVAVSVEMSERFDSKRAAGRVLDVTPGDAIKKTAELIDRAENIAASSAPEAVQTKSSAARSARSASEEKTSLGAELFRYFNTGISYFLPVIIAGGMLFSFTLITGTVEDGRIIPSSQFWQNVYDLGMAGFSMMVPVLCAYIAYAIGSKAAIAPGFILGHAANTPMGESHIATGFLGALLLGFLVGYFVRWLKKFPVPDVLQPMMPTFLIPLFTTLILGLFYIYLLTVPLNAFVQFMIQVMYQLNGAGAMALGIGIGLLAAADFGGACSKAATAFTLALMAEGILGPNGVFRMCCAIPPLGMGLAAFILRSRYDAADRQLGISALFLSSAGITEGAIPFAGKDFRRTWIACAIGTSIAGAVGMLHGITSIVAFGGVVAITGVVDGKLWYVLDMLLGAGIIVLILFFTKPKLEGAKE</sequence>
<dbReference type="Pfam" id="PF02302">
    <property type="entry name" value="PTS_IIB"/>
    <property type="match status" value="1"/>
</dbReference>
<dbReference type="Proteomes" id="UP000003175">
    <property type="component" value="Unassembled WGS sequence"/>
</dbReference>
<evidence type="ECO:0000256" key="10">
    <source>
        <dbReference type="ARBA" id="ARBA00022989"/>
    </source>
</evidence>
<evidence type="ECO:0000256" key="12">
    <source>
        <dbReference type="SAM" id="Phobius"/>
    </source>
</evidence>
<reference evidence="15 16" key="1">
    <citation type="submission" date="2011-08" db="EMBL/GenBank/DDBJ databases">
        <title>The Genome Sequence of Selenomonas noxia F0398.</title>
        <authorList>
            <consortium name="The Broad Institute Genome Sequencing Platform"/>
            <person name="Earl A."/>
            <person name="Ward D."/>
            <person name="Feldgarden M."/>
            <person name="Gevers D."/>
            <person name="Izard J."/>
            <person name="Ganesan A."/>
            <person name="Blanton J.M."/>
            <person name="Baranova O.V."/>
            <person name="Tanner A.C."/>
            <person name="Dewhirst F.E."/>
            <person name="Young S.K."/>
            <person name="Zeng Q."/>
            <person name="Gargeya S."/>
            <person name="Fitzgerald M."/>
            <person name="Haas B."/>
            <person name="Abouelleil A."/>
            <person name="Alvarado L."/>
            <person name="Arachchi H.M."/>
            <person name="Berlin A."/>
            <person name="Brown A."/>
            <person name="Chapman S.B."/>
            <person name="Chen Z."/>
            <person name="Dunbar C."/>
            <person name="Freedman E."/>
            <person name="Gearin G."/>
            <person name="Gellesch M."/>
            <person name="Goldberg J."/>
            <person name="Griggs A."/>
            <person name="Gujja S."/>
            <person name="Heiman D."/>
            <person name="Howarth C."/>
            <person name="Larson L."/>
            <person name="Lui A."/>
            <person name="MacDonald P.J.P."/>
            <person name="Montmayeur A."/>
            <person name="Murphy C."/>
            <person name="Neiman D."/>
            <person name="Pearson M."/>
            <person name="Priest M."/>
            <person name="Roberts A."/>
            <person name="Saif S."/>
            <person name="Shea T."/>
            <person name="Shenoy N."/>
            <person name="Sisk P."/>
            <person name="Stolte C."/>
            <person name="Sykes S."/>
            <person name="Wortman J."/>
            <person name="Nusbaum C."/>
            <person name="Birren B."/>
        </authorList>
    </citation>
    <scope>NUCLEOTIDE SEQUENCE [LARGE SCALE GENOMIC DNA]</scope>
    <source>
        <strain evidence="15 16">F0398</strain>
    </source>
</reference>
<keyword evidence="11 12" id="KW-0472">Membrane</keyword>
<keyword evidence="9" id="KW-0418">Kinase</keyword>
<feature type="transmembrane region" description="Helical" evidence="12">
    <location>
        <begin position="186"/>
        <end position="206"/>
    </location>
</feature>
<evidence type="ECO:0000256" key="11">
    <source>
        <dbReference type="ARBA" id="ARBA00023136"/>
    </source>
</evidence>
<keyword evidence="7" id="KW-0598">Phosphotransferase system</keyword>
<protein>
    <recommendedName>
        <fullName evidence="17">PTS EIIB type-2 domain-containing protein</fullName>
    </recommendedName>
</protein>
<dbReference type="PROSITE" id="PS51099">
    <property type="entry name" value="PTS_EIIB_TYPE_2"/>
    <property type="match status" value="1"/>
</dbReference>
<dbReference type="Pfam" id="PF02378">
    <property type="entry name" value="PTS_EIIC"/>
    <property type="match status" value="1"/>
</dbReference>